<dbReference type="Pfam" id="PF03372">
    <property type="entry name" value="Exo_endo_phos"/>
    <property type="match status" value="1"/>
</dbReference>
<keyword evidence="2" id="KW-0255">Endonuclease</keyword>
<name>A0A975AKU2_9GAMM</name>
<gene>
    <name evidence="2" type="ORF">JYB88_18285</name>
</gene>
<dbReference type="RefSeq" id="WP_207321437.1">
    <property type="nucleotide sequence ID" value="NZ_CP071501.1"/>
</dbReference>
<dbReference type="SUPFAM" id="SSF56219">
    <property type="entry name" value="DNase I-like"/>
    <property type="match status" value="1"/>
</dbReference>
<dbReference type="AlphaFoldDB" id="A0A975AKU2"/>
<evidence type="ECO:0000313" key="3">
    <source>
        <dbReference type="Proteomes" id="UP000663281"/>
    </source>
</evidence>
<dbReference type="InterPro" id="IPR005135">
    <property type="entry name" value="Endo/exonuclease/phosphatase"/>
</dbReference>
<feature type="domain" description="Endonuclease/exonuclease/phosphatase" evidence="1">
    <location>
        <begin position="84"/>
        <end position="267"/>
    </location>
</feature>
<keyword evidence="2" id="KW-0378">Hydrolase</keyword>
<dbReference type="NCBIfam" id="NF003840">
    <property type="entry name" value="PRK05421.1-2"/>
    <property type="match status" value="1"/>
</dbReference>
<accession>A0A975AKU2</accession>
<dbReference type="InterPro" id="IPR036691">
    <property type="entry name" value="Endo/exonu/phosph_ase_sf"/>
</dbReference>
<dbReference type="Gene3D" id="3.60.10.10">
    <property type="entry name" value="Endonuclease/exonuclease/phosphatase"/>
    <property type="match status" value="1"/>
</dbReference>
<dbReference type="Proteomes" id="UP000663281">
    <property type="component" value="Chromosome"/>
</dbReference>
<evidence type="ECO:0000313" key="2">
    <source>
        <dbReference type="EMBL" id="QSX30091.1"/>
    </source>
</evidence>
<proteinExistence type="predicted"/>
<dbReference type="NCBIfam" id="NF003842">
    <property type="entry name" value="PRK05421.1-4"/>
    <property type="match status" value="1"/>
</dbReference>
<reference evidence="2 3" key="1">
    <citation type="submission" date="2021-03" db="EMBL/GenBank/DDBJ databases">
        <title>Novel species identification of genus Shewanella.</title>
        <authorList>
            <person name="Liu G."/>
            <person name="Zhang Q."/>
        </authorList>
    </citation>
    <scope>NUCLEOTIDE SEQUENCE [LARGE SCALE GENOMIC DNA]</scope>
    <source>
        <strain evidence="2 3">FJAT-53726</strain>
    </source>
</reference>
<sequence>MKRWIAIILVALVTVLALLRPEIAGESLPRTSFNSGEEQGNCIRAGSAQGSLDRRGQLSLLVWNIHKQQDGAWPGALWFDPEPKADLLLLQEVRAEPGLLSALEDQHYTWQYMVAFKLRGQDFGVMSAARSKTSVVCGWLATEPWIRVPKSALLSLYPLSNGQQLLALNLHGINFDFGLAAWQAQIEELISASAEHQGPLIFAGDFNSWGDRRSAWLRQTMAALGLKELSFNPDNRVLGFNAPLDHLFYRDLRLERAYAPPSPWSDHAPLLATFSLITESD</sequence>
<evidence type="ECO:0000259" key="1">
    <source>
        <dbReference type="Pfam" id="PF03372"/>
    </source>
</evidence>
<dbReference type="KEGG" id="scyp:JYB88_18285"/>
<dbReference type="GO" id="GO:0004519">
    <property type="term" value="F:endonuclease activity"/>
    <property type="evidence" value="ECO:0007669"/>
    <property type="project" value="UniProtKB-KW"/>
</dbReference>
<protein>
    <submittedName>
        <fullName evidence="2">Endonuclease/exonuclease/phosphatase family protein</fullName>
    </submittedName>
</protein>
<keyword evidence="2" id="KW-0540">Nuclease</keyword>
<organism evidence="2 3">
    <name type="scientific">Shewanella cyperi</name>
    <dbReference type="NCBI Taxonomy" id="2814292"/>
    <lineage>
        <taxon>Bacteria</taxon>
        <taxon>Pseudomonadati</taxon>
        <taxon>Pseudomonadota</taxon>
        <taxon>Gammaproteobacteria</taxon>
        <taxon>Alteromonadales</taxon>
        <taxon>Shewanellaceae</taxon>
        <taxon>Shewanella</taxon>
    </lineage>
</organism>
<dbReference type="EMBL" id="CP071504">
    <property type="protein sequence ID" value="QSX30091.1"/>
    <property type="molecule type" value="Genomic_DNA"/>
</dbReference>
<keyword evidence="3" id="KW-1185">Reference proteome</keyword>